<evidence type="ECO:0000259" key="3">
    <source>
        <dbReference type="Pfam" id="PF06580"/>
    </source>
</evidence>
<dbReference type="AlphaFoldDB" id="A0A923HD60"/>
<feature type="repeat" description="TPR" evidence="1">
    <location>
        <begin position="133"/>
        <end position="166"/>
    </location>
</feature>
<gene>
    <name evidence="4" type="ORF">H7U19_12850</name>
</gene>
<dbReference type="Pfam" id="PF13181">
    <property type="entry name" value="TPR_8"/>
    <property type="match status" value="1"/>
</dbReference>
<dbReference type="Pfam" id="PF06580">
    <property type="entry name" value="His_kinase"/>
    <property type="match status" value="1"/>
</dbReference>
<proteinExistence type="predicted"/>
<dbReference type="PANTHER" id="PTHR34220:SF7">
    <property type="entry name" value="SENSOR HISTIDINE KINASE YPDA"/>
    <property type="match status" value="1"/>
</dbReference>
<dbReference type="Pfam" id="PF13424">
    <property type="entry name" value="TPR_12"/>
    <property type="match status" value="2"/>
</dbReference>
<keyword evidence="2" id="KW-0812">Transmembrane</keyword>
<keyword evidence="1" id="KW-0802">TPR repeat</keyword>
<feature type="repeat" description="TPR" evidence="1">
    <location>
        <begin position="173"/>
        <end position="206"/>
    </location>
</feature>
<dbReference type="PROSITE" id="PS50005">
    <property type="entry name" value="TPR"/>
    <property type="match status" value="5"/>
</dbReference>
<evidence type="ECO:0000256" key="1">
    <source>
        <dbReference type="PROSITE-ProRule" id="PRU00339"/>
    </source>
</evidence>
<dbReference type="InterPro" id="IPR011990">
    <property type="entry name" value="TPR-like_helical_dom_sf"/>
</dbReference>
<accession>A0A923HD60</accession>
<feature type="transmembrane region" description="Helical" evidence="2">
    <location>
        <begin position="336"/>
        <end position="356"/>
    </location>
</feature>
<dbReference type="Gene3D" id="3.30.565.10">
    <property type="entry name" value="Histidine kinase-like ATPase, C-terminal domain"/>
    <property type="match status" value="1"/>
</dbReference>
<feature type="domain" description="Signal transduction histidine kinase internal region" evidence="3">
    <location>
        <begin position="372"/>
        <end position="445"/>
    </location>
</feature>
<sequence length="577" mass="65528">MSNQLKNNTKEDPSTLRTLGVAYFEIGDFTEALSYYDKALKINRETDNKSITARCLLNIGNVHLSNGNYPVAIDYHNRSLKISESISDTLMISFSLNNLGLIYRNLEDYEKAITFSEKALEIQKKIGNKKGVAETLNSLGLLYIQIKDHEKAKTTLKEALAISQDINSKYIEGFTLNNIGYAYLNSKNYEKSLEYYKKAKKTNLDINGKRALTVSYYGLAKALTQKREFQKALPNALKSLQFSQDLNMSGFEKDIQELLSTIYQNIGNYKEALSSHQHYKRLNDSIFNKKNIEKIAQIESEYKYQKALDSASIRELKLTEQVTATSRDLAKSQQNYLWAIIGVLLVSIILGSTAFFQKFKSIKVKNQTIATEQKLLRSQMTPHFIFNSLSVLQGMILNKEEKKSVSYLSKFSKLMRITLENSRDKLVLLSQELLAVDNYLSLQNLENEAYQFSISVDDNIDSKVFLVPPMLIQPFVENAIAHAFKIEQEIKTIAIHLNYSNKNLICTITDNGIGVNTKKEIKSGDKTSLATAITSERVKLLSKDLKVKGWVTIEDRRKYDAQGTLVTLVIPHKIIEA</sequence>
<dbReference type="InterPro" id="IPR019734">
    <property type="entry name" value="TPR_rpt"/>
</dbReference>
<keyword evidence="5" id="KW-1185">Reference proteome</keyword>
<dbReference type="InterPro" id="IPR006597">
    <property type="entry name" value="Sel1-like"/>
</dbReference>
<feature type="repeat" description="TPR" evidence="1">
    <location>
        <begin position="13"/>
        <end position="46"/>
    </location>
</feature>
<dbReference type="Gene3D" id="1.25.40.10">
    <property type="entry name" value="Tetratricopeptide repeat domain"/>
    <property type="match status" value="2"/>
</dbReference>
<evidence type="ECO:0000313" key="4">
    <source>
        <dbReference type="EMBL" id="MBC3759299.1"/>
    </source>
</evidence>
<dbReference type="GO" id="GO:0016020">
    <property type="term" value="C:membrane"/>
    <property type="evidence" value="ECO:0007669"/>
    <property type="project" value="InterPro"/>
</dbReference>
<dbReference type="PANTHER" id="PTHR34220">
    <property type="entry name" value="SENSOR HISTIDINE KINASE YPDA"/>
    <property type="match status" value="1"/>
</dbReference>
<keyword evidence="2" id="KW-1133">Transmembrane helix</keyword>
<feature type="repeat" description="TPR" evidence="1">
    <location>
        <begin position="53"/>
        <end position="86"/>
    </location>
</feature>
<dbReference type="PROSITE" id="PS50293">
    <property type="entry name" value="TPR_REGION"/>
    <property type="match status" value="1"/>
</dbReference>
<name>A0A923HD60_9FLAO</name>
<dbReference type="InterPro" id="IPR050640">
    <property type="entry name" value="Bact_2-comp_sensor_kinase"/>
</dbReference>
<evidence type="ECO:0000256" key="2">
    <source>
        <dbReference type="SAM" id="Phobius"/>
    </source>
</evidence>
<dbReference type="EMBL" id="JACNMF010000004">
    <property type="protein sequence ID" value="MBC3759299.1"/>
    <property type="molecule type" value="Genomic_DNA"/>
</dbReference>
<reference evidence="4" key="1">
    <citation type="submission" date="2020-08" db="EMBL/GenBank/DDBJ databases">
        <title>Hyunsoonleella sp. strain SJ7 genome sequencing and assembly.</title>
        <authorList>
            <person name="Kim I."/>
        </authorList>
    </citation>
    <scope>NUCLEOTIDE SEQUENCE</scope>
    <source>
        <strain evidence="4">SJ7</strain>
    </source>
</reference>
<dbReference type="InterPro" id="IPR036890">
    <property type="entry name" value="HATPase_C_sf"/>
</dbReference>
<organism evidence="4 5">
    <name type="scientific">Hyunsoonleella aquatilis</name>
    <dbReference type="NCBI Taxonomy" id="2762758"/>
    <lineage>
        <taxon>Bacteria</taxon>
        <taxon>Pseudomonadati</taxon>
        <taxon>Bacteroidota</taxon>
        <taxon>Flavobacteriia</taxon>
        <taxon>Flavobacteriales</taxon>
        <taxon>Flavobacteriaceae</taxon>
    </lineage>
</organism>
<dbReference type="GO" id="GO:0000155">
    <property type="term" value="F:phosphorelay sensor kinase activity"/>
    <property type="evidence" value="ECO:0007669"/>
    <property type="project" value="InterPro"/>
</dbReference>
<dbReference type="SMART" id="SM00028">
    <property type="entry name" value="TPR"/>
    <property type="match status" value="6"/>
</dbReference>
<dbReference type="SUPFAM" id="SSF55874">
    <property type="entry name" value="ATPase domain of HSP90 chaperone/DNA topoisomerase II/histidine kinase"/>
    <property type="match status" value="1"/>
</dbReference>
<dbReference type="SUPFAM" id="SSF48452">
    <property type="entry name" value="TPR-like"/>
    <property type="match status" value="2"/>
</dbReference>
<keyword evidence="2" id="KW-0472">Membrane</keyword>
<protein>
    <submittedName>
        <fullName evidence="4">Tetratricopeptide repeat protein</fullName>
    </submittedName>
</protein>
<dbReference type="SMART" id="SM00671">
    <property type="entry name" value="SEL1"/>
    <property type="match status" value="4"/>
</dbReference>
<dbReference type="InterPro" id="IPR010559">
    <property type="entry name" value="Sig_transdc_His_kin_internal"/>
</dbReference>
<feature type="repeat" description="TPR" evidence="1">
    <location>
        <begin position="93"/>
        <end position="126"/>
    </location>
</feature>
<evidence type="ECO:0000313" key="5">
    <source>
        <dbReference type="Proteomes" id="UP000656244"/>
    </source>
</evidence>
<comment type="caution">
    <text evidence="4">The sequence shown here is derived from an EMBL/GenBank/DDBJ whole genome shotgun (WGS) entry which is preliminary data.</text>
</comment>
<dbReference type="Proteomes" id="UP000656244">
    <property type="component" value="Unassembled WGS sequence"/>
</dbReference>